<accession>A0A0E9R1J9</accession>
<dbReference type="EMBL" id="GBXM01085526">
    <property type="protein sequence ID" value="JAH23051.1"/>
    <property type="molecule type" value="Transcribed_RNA"/>
</dbReference>
<name>A0A0E9R1J9_ANGAN</name>
<protein>
    <submittedName>
        <fullName evidence="1">Uncharacterized protein</fullName>
    </submittedName>
</protein>
<sequence>MQNVLCAARRKYPESLPIFQDVYVRFRLIQKQSTFVKLRYI</sequence>
<evidence type="ECO:0000313" key="1">
    <source>
        <dbReference type="EMBL" id="JAH23051.1"/>
    </source>
</evidence>
<reference evidence="1" key="1">
    <citation type="submission" date="2014-11" db="EMBL/GenBank/DDBJ databases">
        <authorList>
            <person name="Amaro Gonzalez C."/>
        </authorList>
    </citation>
    <scope>NUCLEOTIDE SEQUENCE</scope>
</reference>
<organism evidence="1">
    <name type="scientific">Anguilla anguilla</name>
    <name type="common">European freshwater eel</name>
    <name type="synonym">Muraena anguilla</name>
    <dbReference type="NCBI Taxonomy" id="7936"/>
    <lineage>
        <taxon>Eukaryota</taxon>
        <taxon>Metazoa</taxon>
        <taxon>Chordata</taxon>
        <taxon>Craniata</taxon>
        <taxon>Vertebrata</taxon>
        <taxon>Euteleostomi</taxon>
        <taxon>Actinopterygii</taxon>
        <taxon>Neopterygii</taxon>
        <taxon>Teleostei</taxon>
        <taxon>Anguilliformes</taxon>
        <taxon>Anguillidae</taxon>
        <taxon>Anguilla</taxon>
    </lineage>
</organism>
<dbReference type="AlphaFoldDB" id="A0A0E9R1J9"/>
<proteinExistence type="predicted"/>
<reference evidence="1" key="2">
    <citation type="journal article" date="2015" name="Fish Shellfish Immunol.">
        <title>Early steps in the European eel (Anguilla anguilla)-Vibrio vulnificus interaction in the gills: Role of the RtxA13 toxin.</title>
        <authorList>
            <person name="Callol A."/>
            <person name="Pajuelo D."/>
            <person name="Ebbesson L."/>
            <person name="Teles M."/>
            <person name="MacKenzie S."/>
            <person name="Amaro C."/>
        </authorList>
    </citation>
    <scope>NUCLEOTIDE SEQUENCE</scope>
</reference>